<evidence type="ECO:0000256" key="5">
    <source>
        <dbReference type="ARBA" id="ARBA00022884"/>
    </source>
</evidence>
<dbReference type="PANTHER" id="PTHR22807">
    <property type="entry name" value="NOP2 YEAST -RELATED NOL1/NOP2/FMU SUN DOMAIN-CONTAINING"/>
    <property type="match status" value="1"/>
</dbReference>
<evidence type="ECO:0000313" key="9">
    <source>
        <dbReference type="Proteomes" id="UP000245073"/>
    </source>
</evidence>
<dbReference type="PANTHER" id="PTHR22807:SF61">
    <property type="entry name" value="NOL1_NOP2_SUN FAMILY PROTEIN _ ANTITERMINATION NUSB DOMAIN-CONTAINING PROTEIN"/>
    <property type="match status" value="1"/>
</dbReference>
<dbReference type="GO" id="GO:0006355">
    <property type="term" value="P:regulation of DNA-templated transcription"/>
    <property type="evidence" value="ECO:0007669"/>
    <property type="project" value="InterPro"/>
</dbReference>
<dbReference type="SUPFAM" id="SSF48013">
    <property type="entry name" value="NusB-like"/>
    <property type="match status" value="1"/>
</dbReference>
<protein>
    <submittedName>
        <fullName evidence="8">rRNA methyltransferase</fullName>
    </submittedName>
</protein>
<accession>A0A2T9JZK6</accession>
<evidence type="ECO:0000256" key="3">
    <source>
        <dbReference type="ARBA" id="ARBA00022679"/>
    </source>
</evidence>
<comment type="similarity">
    <text evidence="1 6">Belongs to the class I-like SAM-binding methyltransferase superfamily. RsmB/NOP family.</text>
</comment>
<keyword evidence="3 6" id="KW-0808">Transferase</keyword>
<evidence type="ECO:0000256" key="4">
    <source>
        <dbReference type="ARBA" id="ARBA00022691"/>
    </source>
</evidence>
<reference evidence="8 9" key="1">
    <citation type="submission" date="2018-04" db="EMBL/GenBank/DDBJ databases">
        <title>The genome sequence of Caulobacter sp. 744.</title>
        <authorList>
            <person name="Gao J."/>
            <person name="Sun J."/>
        </authorList>
    </citation>
    <scope>NUCLEOTIDE SEQUENCE [LARGE SCALE GENOMIC DNA]</scope>
    <source>
        <strain evidence="8 9">774</strain>
    </source>
</reference>
<dbReference type="CDD" id="cd02440">
    <property type="entry name" value="AdoMet_MTases"/>
    <property type="match status" value="1"/>
</dbReference>
<dbReference type="GO" id="GO:0001510">
    <property type="term" value="P:RNA methylation"/>
    <property type="evidence" value="ECO:0007669"/>
    <property type="project" value="InterPro"/>
</dbReference>
<dbReference type="SUPFAM" id="SSF53335">
    <property type="entry name" value="S-adenosyl-L-methionine-dependent methyltransferases"/>
    <property type="match status" value="1"/>
</dbReference>
<evidence type="ECO:0000259" key="7">
    <source>
        <dbReference type="PROSITE" id="PS51686"/>
    </source>
</evidence>
<dbReference type="RefSeq" id="WP_109101204.1">
    <property type="nucleotide sequence ID" value="NZ_QDKQ01000043.1"/>
</dbReference>
<dbReference type="Gene3D" id="3.40.50.150">
    <property type="entry name" value="Vaccinia Virus protein VP39"/>
    <property type="match status" value="1"/>
</dbReference>
<dbReference type="Gene3D" id="1.10.940.10">
    <property type="entry name" value="NusB-like"/>
    <property type="match status" value="1"/>
</dbReference>
<dbReference type="GO" id="GO:0008173">
    <property type="term" value="F:RNA methyltransferase activity"/>
    <property type="evidence" value="ECO:0007669"/>
    <property type="project" value="InterPro"/>
</dbReference>
<dbReference type="PROSITE" id="PS01153">
    <property type="entry name" value="NOL1_NOP2_SUN"/>
    <property type="match status" value="1"/>
</dbReference>
<sequence length="427" mass="44802">MTQELNDGLPAREAALALLDAALSRRGGLDEAATTNAFRALEPRERAFARALAMAALRRLGPVDRALAAKLSREPPPRVRNLLRLGATQAFFLDVPAFAAVATSVELAGANKTSRPFKGLVNAVLRGLLRDGAPADDPSTLVPPWLFARWAGAWGQDDALALAAVVAEEPATDLSVKPGTDLASLAEALEAEILPGDTLRTRRRGDVAGWPDFEAGTWWVQDAAAAIPARLLDVKSGETAVDLCAAPGGKTLQLAAAGARVVAVDRSAARLKRVGENLARMGVEAEVVAADASTWADARTFDAVLLDAPCSATGTFRRHPDVLWAARPGDVASLASVQSALLDSAAQRTAPGGRLVYCVCSLEPEEGEAQIEAFLARHPEFSLAPMTAGEGGAPQASLTARGTLRLLPHHREGGQDGFFAARFVKAK</sequence>
<feature type="active site" description="Nucleophile" evidence="6">
    <location>
        <position position="360"/>
    </location>
</feature>
<dbReference type="AlphaFoldDB" id="A0A2T9JZK6"/>
<dbReference type="OrthoDB" id="9810297at2"/>
<dbReference type="InterPro" id="IPR001678">
    <property type="entry name" value="MeTrfase_RsmB-F_NOP2_dom"/>
</dbReference>
<dbReference type="Pfam" id="PF01189">
    <property type="entry name" value="Methyltr_RsmB-F"/>
    <property type="match status" value="1"/>
</dbReference>
<dbReference type="InterPro" id="IPR006027">
    <property type="entry name" value="NusB_RsmB_TIM44"/>
</dbReference>
<dbReference type="EMBL" id="QDKQ01000043">
    <property type="protein sequence ID" value="PVM89140.1"/>
    <property type="molecule type" value="Genomic_DNA"/>
</dbReference>
<evidence type="ECO:0000256" key="1">
    <source>
        <dbReference type="ARBA" id="ARBA00007494"/>
    </source>
</evidence>
<keyword evidence="5 6" id="KW-0694">RNA-binding</keyword>
<dbReference type="GO" id="GO:0003723">
    <property type="term" value="F:RNA binding"/>
    <property type="evidence" value="ECO:0007669"/>
    <property type="project" value="UniProtKB-UniRule"/>
</dbReference>
<dbReference type="InterPro" id="IPR029063">
    <property type="entry name" value="SAM-dependent_MTases_sf"/>
</dbReference>
<comment type="caution">
    <text evidence="8">The sequence shown here is derived from an EMBL/GenBank/DDBJ whole genome shotgun (WGS) entry which is preliminary data.</text>
</comment>
<keyword evidence="2 6" id="KW-0489">Methyltransferase</keyword>
<feature type="binding site" evidence="6">
    <location>
        <position position="307"/>
    </location>
    <ligand>
        <name>S-adenosyl-L-methionine</name>
        <dbReference type="ChEBI" id="CHEBI:59789"/>
    </ligand>
</feature>
<dbReference type="InterPro" id="IPR035926">
    <property type="entry name" value="NusB-like_sf"/>
</dbReference>
<gene>
    <name evidence="8" type="ORF">DDF67_12420</name>
</gene>
<dbReference type="PRINTS" id="PR02008">
    <property type="entry name" value="RCMTFAMILY"/>
</dbReference>
<keyword evidence="4 6" id="KW-0949">S-adenosyl-L-methionine</keyword>
<dbReference type="InterPro" id="IPR023267">
    <property type="entry name" value="RCMT"/>
</dbReference>
<dbReference type="Pfam" id="PF01029">
    <property type="entry name" value="NusB"/>
    <property type="match status" value="1"/>
</dbReference>
<evidence type="ECO:0000256" key="6">
    <source>
        <dbReference type="PROSITE-ProRule" id="PRU01023"/>
    </source>
</evidence>
<dbReference type="FunFam" id="3.40.50.150:FF:000257">
    <property type="entry name" value="16S rRNA methyltransferase"/>
    <property type="match status" value="1"/>
</dbReference>
<feature type="binding site" evidence="6">
    <location>
        <position position="291"/>
    </location>
    <ligand>
        <name>S-adenosyl-L-methionine</name>
        <dbReference type="ChEBI" id="CHEBI:59789"/>
    </ligand>
</feature>
<name>A0A2T9JZK6_9CAUL</name>
<dbReference type="Proteomes" id="UP000245073">
    <property type="component" value="Unassembled WGS sequence"/>
</dbReference>
<dbReference type="InterPro" id="IPR018314">
    <property type="entry name" value="RsmB/NOL1/NOP2-like_CS"/>
</dbReference>
<dbReference type="PROSITE" id="PS51686">
    <property type="entry name" value="SAM_MT_RSMB_NOP"/>
    <property type="match status" value="1"/>
</dbReference>
<feature type="domain" description="SAM-dependent MTase RsmB/NOP-type" evidence="7">
    <location>
        <begin position="146"/>
        <end position="426"/>
    </location>
</feature>
<feature type="binding site" evidence="6">
    <location>
        <position position="265"/>
    </location>
    <ligand>
        <name>S-adenosyl-L-methionine</name>
        <dbReference type="ChEBI" id="CHEBI:59789"/>
    </ligand>
</feature>
<keyword evidence="9" id="KW-1185">Reference proteome</keyword>
<dbReference type="InterPro" id="IPR049560">
    <property type="entry name" value="MeTrfase_RsmB-F_NOP2_cat"/>
</dbReference>
<evidence type="ECO:0000313" key="8">
    <source>
        <dbReference type="EMBL" id="PVM89140.1"/>
    </source>
</evidence>
<evidence type="ECO:0000256" key="2">
    <source>
        <dbReference type="ARBA" id="ARBA00022603"/>
    </source>
</evidence>
<organism evidence="8 9">
    <name type="scientific">Caulobacter endophyticus</name>
    <dbReference type="NCBI Taxonomy" id="2172652"/>
    <lineage>
        <taxon>Bacteria</taxon>
        <taxon>Pseudomonadati</taxon>
        <taxon>Pseudomonadota</taxon>
        <taxon>Alphaproteobacteria</taxon>
        <taxon>Caulobacterales</taxon>
        <taxon>Caulobacteraceae</taxon>
        <taxon>Caulobacter</taxon>
    </lineage>
</organism>
<feature type="binding site" evidence="6">
    <location>
        <begin position="244"/>
        <end position="250"/>
    </location>
    <ligand>
        <name>S-adenosyl-L-methionine</name>
        <dbReference type="ChEBI" id="CHEBI:59789"/>
    </ligand>
</feature>
<proteinExistence type="inferred from homology"/>